<keyword evidence="1" id="KW-0472">Membrane</keyword>
<sequence>MYGRTRLILGVLFVIALASVAFLVSETLAGPIILPPSPPGFKGCIFPTDTASSTRLRNMWIAELFFDLAVFALTLYEVRRYMGARLSSILSIIIRDGTVYFVVMIAASIVTIIYFQVRTRFIFCRSSHFKASYLYIF</sequence>
<dbReference type="EMBL" id="JADNYJ010000081">
    <property type="protein sequence ID" value="KAF8889207.1"/>
    <property type="molecule type" value="Genomic_DNA"/>
</dbReference>
<evidence type="ECO:0008006" key="5">
    <source>
        <dbReference type="Google" id="ProtNLM"/>
    </source>
</evidence>
<keyword evidence="1" id="KW-1133">Transmembrane helix</keyword>
<evidence type="ECO:0000313" key="4">
    <source>
        <dbReference type="Proteomes" id="UP000724874"/>
    </source>
</evidence>
<keyword evidence="4" id="KW-1185">Reference proteome</keyword>
<reference evidence="3" key="1">
    <citation type="submission" date="2020-11" db="EMBL/GenBank/DDBJ databases">
        <authorList>
            <consortium name="DOE Joint Genome Institute"/>
            <person name="Ahrendt S."/>
            <person name="Riley R."/>
            <person name="Andreopoulos W."/>
            <person name="LaButti K."/>
            <person name="Pangilinan J."/>
            <person name="Ruiz-duenas F.J."/>
            <person name="Barrasa J.M."/>
            <person name="Sanchez-Garcia M."/>
            <person name="Camarero S."/>
            <person name="Miyauchi S."/>
            <person name="Serrano A."/>
            <person name="Linde D."/>
            <person name="Babiker R."/>
            <person name="Drula E."/>
            <person name="Ayuso-Fernandez I."/>
            <person name="Pacheco R."/>
            <person name="Padilla G."/>
            <person name="Ferreira P."/>
            <person name="Barriuso J."/>
            <person name="Kellner H."/>
            <person name="Castanera R."/>
            <person name="Alfaro M."/>
            <person name="Ramirez L."/>
            <person name="Pisabarro A.G."/>
            <person name="Kuo A."/>
            <person name="Tritt A."/>
            <person name="Lipzen A."/>
            <person name="He G."/>
            <person name="Yan M."/>
            <person name="Ng V."/>
            <person name="Cullen D."/>
            <person name="Martin F."/>
            <person name="Rosso M.-N."/>
            <person name="Henrissat B."/>
            <person name="Hibbett D."/>
            <person name="Martinez A.T."/>
            <person name="Grigoriev I.V."/>
        </authorList>
    </citation>
    <scope>NUCLEOTIDE SEQUENCE</scope>
    <source>
        <strain evidence="3">AH 44721</strain>
    </source>
</reference>
<feature type="signal peptide" evidence="2">
    <location>
        <begin position="1"/>
        <end position="29"/>
    </location>
</feature>
<evidence type="ECO:0000256" key="1">
    <source>
        <dbReference type="SAM" id="Phobius"/>
    </source>
</evidence>
<name>A0A9P5NKM3_GYMJU</name>
<protein>
    <recommendedName>
        <fullName evidence="5">Ion transport domain-containing protein</fullName>
    </recommendedName>
</protein>
<evidence type="ECO:0000256" key="2">
    <source>
        <dbReference type="SAM" id="SignalP"/>
    </source>
</evidence>
<gene>
    <name evidence="3" type="ORF">CPB84DRAFT_1785917</name>
</gene>
<keyword evidence="1" id="KW-0812">Transmembrane</keyword>
<feature type="transmembrane region" description="Helical" evidence="1">
    <location>
        <begin position="99"/>
        <end position="117"/>
    </location>
</feature>
<accession>A0A9P5NKM3</accession>
<comment type="caution">
    <text evidence="3">The sequence shown here is derived from an EMBL/GenBank/DDBJ whole genome shotgun (WGS) entry which is preliminary data.</text>
</comment>
<dbReference type="AlphaFoldDB" id="A0A9P5NKM3"/>
<keyword evidence="2" id="KW-0732">Signal</keyword>
<organism evidence="3 4">
    <name type="scientific">Gymnopilus junonius</name>
    <name type="common">Spectacular rustgill mushroom</name>
    <name type="synonym">Gymnopilus spectabilis subsp. junonius</name>
    <dbReference type="NCBI Taxonomy" id="109634"/>
    <lineage>
        <taxon>Eukaryota</taxon>
        <taxon>Fungi</taxon>
        <taxon>Dikarya</taxon>
        <taxon>Basidiomycota</taxon>
        <taxon>Agaricomycotina</taxon>
        <taxon>Agaricomycetes</taxon>
        <taxon>Agaricomycetidae</taxon>
        <taxon>Agaricales</taxon>
        <taxon>Agaricineae</taxon>
        <taxon>Hymenogastraceae</taxon>
        <taxon>Gymnopilus</taxon>
    </lineage>
</organism>
<dbReference type="OrthoDB" id="2686513at2759"/>
<feature type="chain" id="PRO_5040372745" description="Ion transport domain-containing protein" evidence="2">
    <location>
        <begin position="30"/>
        <end position="137"/>
    </location>
</feature>
<feature type="transmembrane region" description="Helical" evidence="1">
    <location>
        <begin position="59"/>
        <end position="78"/>
    </location>
</feature>
<evidence type="ECO:0000313" key="3">
    <source>
        <dbReference type="EMBL" id="KAF8889207.1"/>
    </source>
</evidence>
<proteinExistence type="predicted"/>
<dbReference type="Proteomes" id="UP000724874">
    <property type="component" value="Unassembled WGS sequence"/>
</dbReference>